<evidence type="ECO:0000256" key="10">
    <source>
        <dbReference type="RuleBase" id="RU000304"/>
    </source>
</evidence>
<keyword evidence="5" id="KW-0418">Kinase</keyword>
<dbReference type="SMART" id="SM00220">
    <property type="entry name" value="S_TKc"/>
    <property type="match status" value="1"/>
</dbReference>
<evidence type="ECO:0000256" key="5">
    <source>
        <dbReference type="ARBA" id="ARBA00022777"/>
    </source>
</evidence>
<dbReference type="InterPro" id="IPR000719">
    <property type="entry name" value="Prot_kinase_dom"/>
</dbReference>
<evidence type="ECO:0000256" key="3">
    <source>
        <dbReference type="ARBA" id="ARBA00022679"/>
    </source>
</evidence>
<feature type="domain" description="Protein kinase" evidence="11">
    <location>
        <begin position="16"/>
        <end position="294"/>
    </location>
</feature>
<dbReference type="AlphaFoldDB" id="A0A9Q0K5M4"/>
<evidence type="ECO:0000256" key="2">
    <source>
        <dbReference type="ARBA" id="ARBA00022527"/>
    </source>
</evidence>
<dbReference type="PROSITE" id="PS00107">
    <property type="entry name" value="PROTEIN_KINASE_ATP"/>
    <property type="match status" value="1"/>
</dbReference>
<feature type="binding site" evidence="9">
    <location>
        <position position="45"/>
    </location>
    <ligand>
        <name>ATP</name>
        <dbReference type="ChEBI" id="CHEBI:30616"/>
    </ligand>
</feature>
<evidence type="ECO:0000259" key="11">
    <source>
        <dbReference type="PROSITE" id="PS50011"/>
    </source>
</evidence>
<dbReference type="FunFam" id="1.10.510.10:FF:000809">
    <property type="entry name" value="Serine/threonine-protein kinase-like protein At5g23170"/>
    <property type="match status" value="1"/>
</dbReference>
<evidence type="ECO:0000313" key="12">
    <source>
        <dbReference type="EMBL" id="KAJ4964729.1"/>
    </source>
</evidence>
<evidence type="ECO:0000256" key="6">
    <source>
        <dbReference type="ARBA" id="ARBA00022840"/>
    </source>
</evidence>
<dbReference type="Gene3D" id="1.10.510.10">
    <property type="entry name" value="Transferase(Phosphotransferase) domain 1"/>
    <property type="match status" value="1"/>
</dbReference>
<dbReference type="SUPFAM" id="SSF56112">
    <property type="entry name" value="Protein kinase-like (PK-like)"/>
    <property type="match status" value="1"/>
</dbReference>
<dbReference type="InterPro" id="IPR008271">
    <property type="entry name" value="Ser/Thr_kinase_AS"/>
</dbReference>
<dbReference type="PROSITE" id="PS50011">
    <property type="entry name" value="PROTEIN_KINASE_DOM"/>
    <property type="match status" value="1"/>
</dbReference>
<evidence type="ECO:0000256" key="9">
    <source>
        <dbReference type="PROSITE-ProRule" id="PRU10141"/>
    </source>
</evidence>
<dbReference type="PIRSF" id="PIRSF000654">
    <property type="entry name" value="Integrin-linked_kinase"/>
    <property type="match status" value="1"/>
</dbReference>
<dbReference type="GO" id="GO:0004674">
    <property type="term" value="F:protein serine/threonine kinase activity"/>
    <property type="evidence" value="ECO:0007669"/>
    <property type="project" value="UniProtKB-KW"/>
</dbReference>
<dbReference type="EC" id="2.7.11.1" evidence="1"/>
<comment type="catalytic activity">
    <reaction evidence="8">
        <text>L-seryl-[protein] + ATP = O-phospho-L-seryl-[protein] + ADP + H(+)</text>
        <dbReference type="Rhea" id="RHEA:17989"/>
        <dbReference type="Rhea" id="RHEA-COMP:9863"/>
        <dbReference type="Rhea" id="RHEA-COMP:11604"/>
        <dbReference type="ChEBI" id="CHEBI:15378"/>
        <dbReference type="ChEBI" id="CHEBI:29999"/>
        <dbReference type="ChEBI" id="CHEBI:30616"/>
        <dbReference type="ChEBI" id="CHEBI:83421"/>
        <dbReference type="ChEBI" id="CHEBI:456216"/>
        <dbReference type="EC" id="2.7.11.1"/>
    </reaction>
</comment>
<evidence type="ECO:0000256" key="8">
    <source>
        <dbReference type="ARBA" id="ARBA00048679"/>
    </source>
</evidence>
<accession>A0A9Q0K5M4</accession>
<comment type="caution">
    <text evidence="12">The sequence shown here is derived from an EMBL/GenBank/DDBJ whole genome shotgun (WGS) entry which is preliminary data.</text>
</comment>
<dbReference type="Proteomes" id="UP001141806">
    <property type="component" value="Unassembled WGS sequence"/>
</dbReference>
<reference evidence="12" key="1">
    <citation type="journal article" date="2023" name="Plant J.">
        <title>The genome of the king protea, Protea cynaroides.</title>
        <authorList>
            <person name="Chang J."/>
            <person name="Duong T.A."/>
            <person name="Schoeman C."/>
            <person name="Ma X."/>
            <person name="Roodt D."/>
            <person name="Barker N."/>
            <person name="Li Z."/>
            <person name="Van de Peer Y."/>
            <person name="Mizrachi E."/>
        </authorList>
    </citation>
    <scope>NUCLEOTIDE SEQUENCE</scope>
    <source>
        <tissue evidence="12">Young leaves</tissue>
    </source>
</reference>
<name>A0A9Q0K5M4_9MAGN</name>
<dbReference type="OrthoDB" id="4062651at2759"/>
<gene>
    <name evidence="12" type="ORF">NE237_016578</name>
</gene>
<dbReference type="Pfam" id="PF00069">
    <property type="entry name" value="Pkinase"/>
    <property type="match status" value="1"/>
</dbReference>
<dbReference type="GO" id="GO:0005524">
    <property type="term" value="F:ATP binding"/>
    <property type="evidence" value="ECO:0007669"/>
    <property type="project" value="UniProtKB-UniRule"/>
</dbReference>
<organism evidence="12 13">
    <name type="scientific">Protea cynaroides</name>
    <dbReference type="NCBI Taxonomy" id="273540"/>
    <lineage>
        <taxon>Eukaryota</taxon>
        <taxon>Viridiplantae</taxon>
        <taxon>Streptophyta</taxon>
        <taxon>Embryophyta</taxon>
        <taxon>Tracheophyta</taxon>
        <taxon>Spermatophyta</taxon>
        <taxon>Magnoliopsida</taxon>
        <taxon>Proteales</taxon>
        <taxon>Proteaceae</taxon>
        <taxon>Protea</taxon>
    </lineage>
</organism>
<keyword evidence="2 10" id="KW-0723">Serine/threonine-protein kinase</keyword>
<comment type="similarity">
    <text evidence="10">Belongs to the protein kinase superfamily.</text>
</comment>
<dbReference type="PROSITE" id="PS00108">
    <property type="entry name" value="PROTEIN_KINASE_ST"/>
    <property type="match status" value="1"/>
</dbReference>
<keyword evidence="6 9" id="KW-0067">ATP-binding</keyword>
<dbReference type="PANTHER" id="PTHR46146">
    <property type="entry name" value="SERINE/THREONINE-PROTEIN KINASE-LIKE PROTEIN CCR4"/>
    <property type="match status" value="1"/>
</dbReference>
<comment type="catalytic activity">
    <reaction evidence="7">
        <text>L-threonyl-[protein] + ATP = O-phospho-L-threonyl-[protein] + ADP + H(+)</text>
        <dbReference type="Rhea" id="RHEA:46608"/>
        <dbReference type="Rhea" id="RHEA-COMP:11060"/>
        <dbReference type="Rhea" id="RHEA-COMP:11605"/>
        <dbReference type="ChEBI" id="CHEBI:15378"/>
        <dbReference type="ChEBI" id="CHEBI:30013"/>
        <dbReference type="ChEBI" id="CHEBI:30616"/>
        <dbReference type="ChEBI" id="CHEBI:61977"/>
        <dbReference type="ChEBI" id="CHEBI:456216"/>
        <dbReference type="EC" id="2.7.11.1"/>
    </reaction>
</comment>
<dbReference type="Gene3D" id="3.30.200.20">
    <property type="entry name" value="Phosphorylase Kinase, domain 1"/>
    <property type="match status" value="1"/>
</dbReference>
<keyword evidence="3" id="KW-0808">Transferase</keyword>
<protein>
    <recommendedName>
        <fullName evidence="1">non-specific serine/threonine protein kinase</fullName>
        <ecNumber evidence="1">2.7.11.1</ecNumber>
    </recommendedName>
</protein>
<evidence type="ECO:0000256" key="7">
    <source>
        <dbReference type="ARBA" id="ARBA00047899"/>
    </source>
</evidence>
<keyword evidence="4 9" id="KW-0547">Nucleotide-binding</keyword>
<evidence type="ECO:0000256" key="1">
    <source>
        <dbReference type="ARBA" id="ARBA00012513"/>
    </source>
</evidence>
<keyword evidence="13" id="KW-1185">Reference proteome</keyword>
<dbReference type="InterPro" id="IPR011009">
    <property type="entry name" value="Kinase-like_dom_sf"/>
</dbReference>
<dbReference type="EMBL" id="JAMYWD010000007">
    <property type="protein sequence ID" value="KAJ4964729.1"/>
    <property type="molecule type" value="Genomic_DNA"/>
</dbReference>
<evidence type="ECO:0000313" key="13">
    <source>
        <dbReference type="Proteomes" id="UP001141806"/>
    </source>
</evidence>
<dbReference type="InterPro" id="IPR017441">
    <property type="entry name" value="Protein_kinase_ATP_BS"/>
</dbReference>
<dbReference type="PANTHER" id="PTHR46146:SF23">
    <property type="entry name" value="PROTEIN KINASE DOMAIN-CONTAINING PROTEIN"/>
    <property type="match status" value="1"/>
</dbReference>
<evidence type="ECO:0000256" key="4">
    <source>
        <dbReference type="ARBA" id="ARBA00022741"/>
    </source>
</evidence>
<proteinExistence type="inferred from homology"/>
<sequence length="355" mass="39345">MEEFEYSKLQVATNDFSLSALIGKGSHGCVYKGVLGDGKLVAIKKQSIGLQILQDNSKLDNEIQVLSSLHRSPYFVNLVGVSHDGSTQKKLLVIEFMPNGSLHDLLHNMSTPPSWSKRLHVALQIARAVQTLHEARPSIIHRDIKSANIMLDCNWNAKLADFGLAVRQSESTQPVNPPCRPAGTIGYLDPCYTTPSKLSTRTDVFSFGVVVLEIISCRRAMEVGQEPASIVEWAVPLINGKRGGIDVCDTRIALPGNMEGTIRCILNVAARCVSSKEENRPLMAEIVTELESCMVRPIQYPVWQCLLRSVLTRRKKRKTIPTTTIIHPTHQADIHVDHSRGKLLVREVLAEVAFN</sequence>